<dbReference type="Pfam" id="PF09753">
    <property type="entry name" value="Use1"/>
    <property type="match status" value="1"/>
</dbReference>
<evidence type="ECO:0000256" key="4">
    <source>
        <dbReference type="ARBA" id="ARBA00022692"/>
    </source>
</evidence>
<accession>A0A8T0VQN0</accession>
<keyword evidence="6" id="KW-0931">ER-Golgi transport</keyword>
<protein>
    <submittedName>
        <fullName evidence="10">Uncharacterized protein</fullName>
    </submittedName>
</protein>
<evidence type="ECO:0000256" key="9">
    <source>
        <dbReference type="ARBA" id="ARBA00023136"/>
    </source>
</evidence>
<keyword evidence="3" id="KW-0813">Transport</keyword>
<comment type="subcellular location">
    <subcellularLocation>
        <location evidence="1">Endoplasmic reticulum membrane</location>
        <topology evidence="1">Single-pass type IV membrane protein</topology>
    </subcellularLocation>
</comment>
<keyword evidence="8" id="KW-1133">Transmembrane helix</keyword>
<keyword evidence="9" id="KW-0472">Membrane</keyword>
<evidence type="ECO:0000256" key="5">
    <source>
        <dbReference type="ARBA" id="ARBA00022824"/>
    </source>
</evidence>
<keyword evidence="11" id="KW-1185">Reference proteome</keyword>
<evidence type="ECO:0000256" key="6">
    <source>
        <dbReference type="ARBA" id="ARBA00022892"/>
    </source>
</evidence>
<dbReference type="GO" id="GO:0015031">
    <property type="term" value="P:protein transport"/>
    <property type="evidence" value="ECO:0007669"/>
    <property type="project" value="UniProtKB-KW"/>
</dbReference>
<reference evidence="10" key="1">
    <citation type="submission" date="2020-05" db="EMBL/GenBank/DDBJ databases">
        <title>WGS assembly of Panicum virgatum.</title>
        <authorList>
            <person name="Lovell J.T."/>
            <person name="Jenkins J."/>
            <person name="Shu S."/>
            <person name="Juenger T.E."/>
            <person name="Schmutz J."/>
        </authorList>
    </citation>
    <scope>NUCLEOTIDE SEQUENCE</scope>
    <source>
        <strain evidence="10">AP13</strain>
    </source>
</reference>
<dbReference type="GO" id="GO:0031201">
    <property type="term" value="C:SNARE complex"/>
    <property type="evidence" value="ECO:0007669"/>
    <property type="project" value="TreeGrafter"/>
</dbReference>
<name>A0A8T0VQN0_PANVG</name>
<evidence type="ECO:0000256" key="3">
    <source>
        <dbReference type="ARBA" id="ARBA00022448"/>
    </source>
</evidence>
<evidence type="ECO:0000313" key="10">
    <source>
        <dbReference type="EMBL" id="KAG2633929.1"/>
    </source>
</evidence>
<sequence>MRISRTQVNLLRLLKSAPRQQNQAKLIHYVMTSRELLEKLAAETTPEGISRISKGKFNEYSNKIEELAARLAPKVPDGALYEIKEDCPSEVEQVGSPIDLSSELRRRLTSFQVEAGQTVSEKERDVGAPIRLNAEAQAQIEKLRIMVLQRLSGLDVTYFGTELPFLLVSPLYMQKTARKLY</sequence>
<dbReference type="Proteomes" id="UP000823388">
    <property type="component" value="Chromosome 2N"/>
</dbReference>
<dbReference type="GO" id="GO:0005789">
    <property type="term" value="C:endoplasmic reticulum membrane"/>
    <property type="evidence" value="ECO:0007669"/>
    <property type="project" value="UniProtKB-SubCell"/>
</dbReference>
<dbReference type="PANTHER" id="PTHR13050:SF8">
    <property type="entry name" value="OS09G0272500 PROTEIN"/>
    <property type="match status" value="1"/>
</dbReference>
<comment type="similarity">
    <text evidence="2">Belongs to the USE1 family.</text>
</comment>
<evidence type="ECO:0000256" key="1">
    <source>
        <dbReference type="ARBA" id="ARBA00004163"/>
    </source>
</evidence>
<dbReference type="EMBL" id="CM029040">
    <property type="protein sequence ID" value="KAG2633929.1"/>
    <property type="molecule type" value="Genomic_DNA"/>
</dbReference>
<dbReference type="PANTHER" id="PTHR13050">
    <property type="entry name" value="USE1-LIKE PROTEIN"/>
    <property type="match status" value="1"/>
</dbReference>
<organism evidence="10 11">
    <name type="scientific">Panicum virgatum</name>
    <name type="common">Blackwell switchgrass</name>
    <dbReference type="NCBI Taxonomy" id="38727"/>
    <lineage>
        <taxon>Eukaryota</taxon>
        <taxon>Viridiplantae</taxon>
        <taxon>Streptophyta</taxon>
        <taxon>Embryophyta</taxon>
        <taxon>Tracheophyta</taxon>
        <taxon>Spermatophyta</taxon>
        <taxon>Magnoliopsida</taxon>
        <taxon>Liliopsida</taxon>
        <taxon>Poales</taxon>
        <taxon>Poaceae</taxon>
        <taxon>PACMAD clade</taxon>
        <taxon>Panicoideae</taxon>
        <taxon>Panicodae</taxon>
        <taxon>Paniceae</taxon>
        <taxon>Panicinae</taxon>
        <taxon>Panicum</taxon>
        <taxon>Panicum sect. Hiantes</taxon>
    </lineage>
</organism>
<dbReference type="AlphaFoldDB" id="A0A8T0VQN0"/>
<evidence type="ECO:0000256" key="8">
    <source>
        <dbReference type="ARBA" id="ARBA00022989"/>
    </source>
</evidence>
<keyword evidence="7" id="KW-0653">Protein transport</keyword>
<proteinExistence type="inferred from homology"/>
<dbReference type="InterPro" id="IPR019150">
    <property type="entry name" value="Vesicle_transport_protein_Use1"/>
</dbReference>
<dbReference type="GO" id="GO:0005484">
    <property type="term" value="F:SNAP receptor activity"/>
    <property type="evidence" value="ECO:0007669"/>
    <property type="project" value="TreeGrafter"/>
</dbReference>
<evidence type="ECO:0000256" key="7">
    <source>
        <dbReference type="ARBA" id="ARBA00022927"/>
    </source>
</evidence>
<evidence type="ECO:0000256" key="2">
    <source>
        <dbReference type="ARBA" id="ARBA00007891"/>
    </source>
</evidence>
<keyword evidence="4" id="KW-0812">Transmembrane</keyword>
<gene>
    <name evidence="10" type="ORF">PVAP13_2NG255200</name>
</gene>
<keyword evidence="5" id="KW-0256">Endoplasmic reticulum</keyword>
<comment type="caution">
    <text evidence="10">The sequence shown here is derived from an EMBL/GenBank/DDBJ whole genome shotgun (WGS) entry which is preliminary data.</text>
</comment>
<dbReference type="GO" id="GO:0006890">
    <property type="term" value="P:retrograde vesicle-mediated transport, Golgi to endoplasmic reticulum"/>
    <property type="evidence" value="ECO:0007669"/>
    <property type="project" value="TreeGrafter"/>
</dbReference>
<evidence type="ECO:0000313" key="11">
    <source>
        <dbReference type="Proteomes" id="UP000823388"/>
    </source>
</evidence>